<reference evidence="1" key="1">
    <citation type="submission" date="2022-04" db="EMBL/GenBank/DDBJ databases">
        <title>Jade perch genome.</title>
        <authorList>
            <person name="Chao B."/>
        </authorList>
    </citation>
    <scope>NUCLEOTIDE SEQUENCE</scope>
    <source>
        <strain evidence="1">CB-2022</strain>
    </source>
</reference>
<keyword evidence="2" id="KW-1185">Reference proteome</keyword>
<accession>A0ACB8X6U8</accession>
<organism evidence="1 2">
    <name type="scientific">Scortum barcoo</name>
    <name type="common">barcoo grunter</name>
    <dbReference type="NCBI Taxonomy" id="214431"/>
    <lineage>
        <taxon>Eukaryota</taxon>
        <taxon>Metazoa</taxon>
        <taxon>Chordata</taxon>
        <taxon>Craniata</taxon>
        <taxon>Vertebrata</taxon>
        <taxon>Euteleostomi</taxon>
        <taxon>Actinopterygii</taxon>
        <taxon>Neopterygii</taxon>
        <taxon>Teleostei</taxon>
        <taxon>Neoteleostei</taxon>
        <taxon>Acanthomorphata</taxon>
        <taxon>Eupercaria</taxon>
        <taxon>Centrarchiformes</taxon>
        <taxon>Terapontoidei</taxon>
        <taxon>Terapontidae</taxon>
        <taxon>Scortum</taxon>
    </lineage>
</organism>
<evidence type="ECO:0000313" key="1">
    <source>
        <dbReference type="EMBL" id="KAI3375691.1"/>
    </source>
</evidence>
<gene>
    <name evidence="1" type="ORF">L3Q82_003997</name>
</gene>
<protein>
    <submittedName>
        <fullName evidence="1">Uncharacterized protein</fullName>
    </submittedName>
</protein>
<evidence type="ECO:0000313" key="2">
    <source>
        <dbReference type="Proteomes" id="UP000831701"/>
    </source>
</evidence>
<sequence>MNEKDSCGVVLSFKNNSSALLTKNHWSECSCPDKARCGSFSKMTKMLRADMASAQASLGENSLEKDLKCSICIDLYVDPVTTTCGHSFCKKCLHGSYKFNDLQCPLCKQYQSKTPDVNIVLRNIVEQMKKTQKKDDDEYTGAAGEVACDVCTERKLKAKKSCLVCLASYCPTHLENHSSTGRLKGHKLVEPVENLDERACLKHGRPLELYSKKLERCICVRCMEECQEEVVSTEEEWNKKKAKLENTKTELKQKIEKRKTRVDEIKTSLKRCTDQIENEWWDVEEVFNAVIATVEMAHATALQPLKDKRRALEEEAKDLKDKLEADINELEKTISELDDISSLEDHILFLQSYPTLKEPDSSKDWTEVEIDTSLSFGTMRKTTTTLLEQIQQELEKLTSIEIERVRKFAGESIGQGASSYSNPANSDPTSGERQEGSKLTTGEKVGQAAFNNHVPSSSCPTKGKIQGGSDIITALCKSDQHQENRSRRERPTSPTLATAVQPKVKDLAQMFSAITAQETAAEPKRKHTEEQKLSQVVEPSAVKHLAQNLSAITAQETAVKPKEKDRELQKPPQVKELARMFSAATTQEAAVRPKGKHPDEQKPTQLKLFAQKLSATTAQKTAVQPKEKDKEVQKPPQTLKTSDMSYQVCHCGWSKVTTYQGLRTHQGKMGCTAKGMRIPESEQFRANHYLPKFTYIVPPIEVEEPFMNILTSYIKSVFGTQQQSHQTTANLDKTQAFDLSTGGQQPLTMTPVSQTHSTQLNPAATEVKVMETNTSLFGTQPAANLDKTYQTFDFSTGGQQTFNTQANPATAEVKVMETNTSPVFGTQQRSTQPAANLDKTHQTFDFSSGGQQPFNMMSTFQTFNTQANPAVTEVKVMETNTSLFGTPQRSTQPAANLDKARRALDFSTGALQVGQQTRAPRTTTAQETAVQPKEMEREAEREKERKKEREEVQKQIKAKQNRTRADLQQKIQIREQKMAEVHSSAKACKGKLDAEWLEINSVFSEVTRVVEAARQKALQPLEERRQRVKQDAQNLIQKLQKEIDQLKKTIDDLDKNPDLQVSPQTGLDGWRNVDTSLSFGTLRTTTSNMMEQIHQKLEKLSSVELKRIPKFAVDVKLDPTTAHQCLLLSDDGKKVRDGGKNKAVPDVPQRFSVFGSILGLNRLTSGKSYWEVEVGNKTGWDLGVARRSANRKGELTLNPDNGYWATVHYEDDKYAALSTPPVCLPLAVKPQKVGVFVDYEEGLVSFYNVTAQSHIYSFTECSFNDEIFPYFSPHLKQNEKNSAPLIISPVKKQ</sequence>
<proteinExistence type="predicted"/>
<dbReference type="EMBL" id="CM041532">
    <property type="protein sequence ID" value="KAI3375691.1"/>
    <property type="molecule type" value="Genomic_DNA"/>
</dbReference>
<dbReference type="Proteomes" id="UP000831701">
    <property type="component" value="Chromosome 2"/>
</dbReference>
<name>A0ACB8X6U8_9TELE</name>
<comment type="caution">
    <text evidence="1">The sequence shown here is derived from an EMBL/GenBank/DDBJ whole genome shotgun (WGS) entry which is preliminary data.</text>
</comment>